<gene>
    <name evidence="2" type="ORF">CRENBAI_013116</name>
</gene>
<evidence type="ECO:0000256" key="1">
    <source>
        <dbReference type="SAM" id="MobiDB-lite"/>
    </source>
</evidence>
<feature type="region of interest" description="Disordered" evidence="1">
    <location>
        <begin position="52"/>
        <end position="136"/>
    </location>
</feature>
<organism evidence="2 3">
    <name type="scientific">Crenichthys baileyi</name>
    <name type="common">White River springfish</name>
    <dbReference type="NCBI Taxonomy" id="28760"/>
    <lineage>
        <taxon>Eukaryota</taxon>
        <taxon>Metazoa</taxon>
        <taxon>Chordata</taxon>
        <taxon>Craniata</taxon>
        <taxon>Vertebrata</taxon>
        <taxon>Euteleostomi</taxon>
        <taxon>Actinopterygii</taxon>
        <taxon>Neopterygii</taxon>
        <taxon>Teleostei</taxon>
        <taxon>Neoteleostei</taxon>
        <taxon>Acanthomorphata</taxon>
        <taxon>Ovalentaria</taxon>
        <taxon>Atherinomorphae</taxon>
        <taxon>Cyprinodontiformes</taxon>
        <taxon>Goodeidae</taxon>
        <taxon>Crenichthys</taxon>
    </lineage>
</organism>
<name>A0AAV9QT59_9TELE</name>
<comment type="caution">
    <text evidence="2">The sequence shown here is derived from an EMBL/GenBank/DDBJ whole genome shotgun (WGS) entry which is preliminary data.</text>
</comment>
<dbReference type="EMBL" id="JAHHUM010002846">
    <property type="protein sequence ID" value="KAK5600668.1"/>
    <property type="molecule type" value="Genomic_DNA"/>
</dbReference>
<feature type="compositionally biased region" description="Pro residues" evidence="1">
    <location>
        <begin position="82"/>
        <end position="95"/>
    </location>
</feature>
<dbReference type="Proteomes" id="UP001311232">
    <property type="component" value="Unassembled WGS sequence"/>
</dbReference>
<dbReference type="AlphaFoldDB" id="A0AAV9QT59"/>
<accession>A0AAV9QT59</accession>
<keyword evidence="3" id="KW-1185">Reference proteome</keyword>
<protein>
    <submittedName>
        <fullName evidence="2">Uncharacterized protein</fullName>
    </submittedName>
</protein>
<reference evidence="2 3" key="1">
    <citation type="submission" date="2021-06" db="EMBL/GenBank/DDBJ databases">
        <authorList>
            <person name="Palmer J.M."/>
        </authorList>
    </citation>
    <scope>NUCLEOTIDE SEQUENCE [LARGE SCALE GENOMIC DNA]</scope>
    <source>
        <strain evidence="2 3">MEX-2019</strain>
        <tissue evidence="2">Muscle</tissue>
    </source>
</reference>
<sequence>MRKTAHPTWRAALSLLLEQMEREAASAREFGRAALSPTSALMFRSCFPTRQLSRHLRPPQESPSCRGFKSRSGLAKSTVCQGPPPTSKPKPPPFAPATAKFSPGSLSAPPHAVFSPGFSEAKTRGEPGGTPPRLRFFLPPQIKSFRRG</sequence>
<evidence type="ECO:0000313" key="2">
    <source>
        <dbReference type="EMBL" id="KAK5600668.1"/>
    </source>
</evidence>
<evidence type="ECO:0000313" key="3">
    <source>
        <dbReference type="Proteomes" id="UP001311232"/>
    </source>
</evidence>
<proteinExistence type="predicted"/>